<protein>
    <submittedName>
        <fullName evidence="2">Uncharacterized protein</fullName>
    </submittedName>
</protein>
<evidence type="ECO:0000256" key="1">
    <source>
        <dbReference type="SAM" id="MobiDB-lite"/>
    </source>
</evidence>
<evidence type="ECO:0000313" key="2">
    <source>
        <dbReference type="EMBL" id="KAK3882913.1"/>
    </source>
</evidence>
<feature type="region of interest" description="Disordered" evidence="1">
    <location>
        <begin position="87"/>
        <end position="131"/>
    </location>
</feature>
<accession>A0AAE1FY71</accession>
<sequence length="156" mass="18204">MHNVFSSWPSLQRIQRCNQVQLPYILTEDHHHHLWYPDCRSCDVLCGDPGCSSGLLLLVAAVWRHRHPPHQHRRGRHHHHLLLGVNPHLPAATKQPSLTERRPRTWNWTRPSSSSPKKKEKEGEPDRSNNADVERTLCCSWRKNQTLQAVIKDYSL</sequence>
<dbReference type="Proteomes" id="UP001286313">
    <property type="component" value="Unassembled WGS sequence"/>
</dbReference>
<reference evidence="2" key="1">
    <citation type="submission" date="2023-10" db="EMBL/GenBank/DDBJ databases">
        <title>Genome assemblies of two species of porcelain crab, Petrolisthes cinctipes and Petrolisthes manimaculis (Anomura: Porcellanidae).</title>
        <authorList>
            <person name="Angst P."/>
        </authorList>
    </citation>
    <scope>NUCLEOTIDE SEQUENCE</scope>
    <source>
        <strain evidence="2">PB745_01</strain>
        <tissue evidence="2">Gill</tissue>
    </source>
</reference>
<feature type="compositionally biased region" description="Basic and acidic residues" evidence="1">
    <location>
        <begin position="117"/>
        <end position="131"/>
    </location>
</feature>
<proteinExistence type="predicted"/>
<dbReference type="AlphaFoldDB" id="A0AAE1FY71"/>
<name>A0AAE1FY71_PETCI</name>
<comment type="caution">
    <text evidence="2">The sequence shown here is derived from an EMBL/GenBank/DDBJ whole genome shotgun (WGS) entry which is preliminary data.</text>
</comment>
<evidence type="ECO:0000313" key="3">
    <source>
        <dbReference type="Proteomes" id="UP001286313"/>
    </source>
</evidence>
<dbReference type="EMBL" id="JAWQEG010001049">
    <property type="protein sequence ID" value="KAK3882913.1"/>
    <property type="molecule type" value="Genomic_DNA"/>
</dbReference>
<gene>
    <name evidence="2" type="ORF">Pcinc_012782</name>
</gene>
<organism evidence="2 3">
    <name type="scientific">Petrolisthes cinctipes</name>
    <name type="common">Flat porcelain crab</name>
    <dbReference type="NCBI Taxonomy" id="88211"/>
    <lineage>
        <taxon>Eukaryota</taxon>
        <taxon>Metazoa</taxon>
        <taxon>Ecdysozoa</taxon>
        <taxon>Arthropoda</taxon>
        <taxon>Crustacea</taxon>
        <taxon>Multicrustacea</taxon>
        <taxon>Malacostraca</taxon>
        <taxon>Eumalacostraca</taxon>
        <taxon>Eucarida</taxon>
        <taxon>Decapoda</taxon>
        <taxon>Pleocyemata</taxon>
        <taxon>Anomura</taxon>
        <taxon>Galatheoidea</taxon>
        <taxon>Porcellanidae</taxon>
        <taxon>Petrolisthes</taxon>
    </lineage>
</organism>
<keyword evidence="3" id="KW-1185">Reference proteome</keyword>